<dbReference type="InterPro" id="IPR024705">
    <property type="entry name" value="Ssp411"/>
</dbReference>
<reference evidence="2 3" key="1">
    <citation type="submission" date="2020-08" db="EMBL/GenBank/DDBJ databases">
        <title>Genomic Encyclopedia of Type Strains, Phase IV (KMG-IV): sequencing the most valuable type-strain genomes for metagenomic binning, comparative biology and taxonomic classification.</title>
        <authorList>
            <person name="Goeker M."/>
        </authorList>
    </citation>
    <scope>NUCLEOTIDE SEQUENCE [LARGE SCALE GENOMIC DNA]</scope>
    <source>
        <strain evidence="2 3">YC6886</strain>
    </source>
</reference>
<dbReference type="InterPro" id="IPR004879">
    <property type="entry name" value="Ssp411-like_TRX"/>
</dbReference>
<feature type="domain" description="Spermatogenesis-associated protein 20-like TRX" evidence="1">
    <location>
        <begin position="43"/>
        <end position="195"/>
    </location>
</feature>
<sequence>MIPFARSLSLLAFAFAVSSCSKKTSEQENARVAPVVPTVLKSNQLAGTPSTFLSSQAQSPVHWQQWRPSLLEDAQQSQRLIVALVGSARFPGSTETLQAISNATNLVKRLNNDFIPVLIDGEISRDSMLLSAALSAELNEPIGFPFLVIISPDGAPVTWKVINYRDDQEVTDLFNQALEVIERLWHDDPTYVKKDSLGKLNTRRENPPQPEEEIKDPAERAARLTIAVQKICHLWDESTGTLDSLGGLFPSEALSLLSRASVAPSLPETLRSDCRDAAKGLAGILLKSAMIDPLDGGIYPARVGPSWNFTLSNRDCITQAEAILALVDLHQFTQQDGALSTALDAAAFAENDFLTRDGLFSITRQPKPSSPSRLMWSIGDISMALKDTEFEVWKAASDLRTLGNLPPEADPQRRTFRKNALHRGRSMEEVAAKLGIPVDETTALYASGRQKLLETREKLMPSPPKDDTPSALASFMMIRAYAQLFTATGDASWKEKAAQLGERCRTAFGQARFLNERPGATPDPMSDSRAYTYAMAARASLDLAAITLDDQWNRWAVDLMTLLGENFVNQEGDRLSESREGFAIVPFPFEDRSMIFGPSTAGTLRQNLQSLIKTGQAIPPGLRHWTLALPPIDKLPVIFMDSINALIAEENSSTLLLAESADADTQAAATRLPLRKIERKIDPSASDPIKFIAPGGEERILTSAGQVQALPGE</sequence>
<dbReference type="AlphaFoldDB" id="A0A840V273"/>
<evidence type="ECO:0000313" key="3">
    <source>
        <dbReference type="Proteomes" id="UP000557717"/>
    </source>
</evidence>
<dbReference type="SUPFAM" id="SSF48208">
    <property type="entry name" value="Six-hairpin glycosidases"/>
    <property type="match status" value="1"/>
</dbReference>
<dbReference type="PROSITE" id="PS51257">
    <property type="entry name" value="PROKAR_LIPOPROTEIN"/>
    <property type="match status" value="1"/>
</dbReference>
<dbReference type="Proteomes" id="UP000557717">
    <property type="component" value="Unassembled WGS sequence"/>
</dbReference>
<dbReference type="SUPFAM" id="SSF52833">
    <property type="entry name" value="Thioredoxin-like"/>
    <property type="match status" value="1"/>
</dbReference>
<gene>
    <name evidence="2" type="ORF">HNR46_002333</name>
</gene>
<evidence type="ECO:0000313" key="2">
    <source>
        <dbReference type="EMBL" id="MBB5352092.1"/>
    </source>
</evidence>
<dbReference type="EMBL" id="JACHFD010000010">
    <property type="protein sequence ID" value="MBB5352092.1"/>
    <property type="molecule type" value="Genomic_DNA"/>
</dbReference>
<keyword evidence="3" id="KW-1185">Reference proteome</keyword>
<dbReference type="InterPro" id="IPR036249">
    <property type="entry name" value="Thioredoxin-like_sf"/>
</dbReference>
<dbReference type="PANTHER" id="PTHR42899:SF1">
    <property type="entry name" value="SPERMATOGENESIS-ASSOCIATED PROTEIN 20"/>
    <property type="match status" value="1"/>
</dbReference>
<dbReference type="Gene3D" id="3.40.30.10">
    <property type="entry name" value="Glutaredoxin"/>
    <property type="match status" value="1"/>
</dbReference>
<dbReference type="GO" id="GO:0005975">
    <property type="term" value="P:carbohydrate metabolic process"/>
    <property type="evidence" value="ECO:0007669"/>
    <property type="project" value="InterPro"/>
</dbReference>
<evidence type="ECO:0000259" key="1">
    <source>
        <dbReference type="Pfam" id="PF03190"/>
    </source>
</evidence>
<dbReference type="RefSeq" id="WP_184018835.1">
    <property type="nucleotide sequence ID" value="NZ_JACHFD010000010.1"/>
</dbReference>
<accession>A0A840V273</accession>
<comment type="caution">
    <text evidence="2">The sequence shown here is derived from an EMBL/GenBank/DDBJ whole genome shotgun (WGS) entry which is preliminary data.</text>
</comment>
<proteinExistence type="predicted"/>
<dbReference type="Pfam" id="PF03190">
    <property type="entry name" value="Thioredox_DsbH"/>
    <property type="match status" value="1"/>
</dbReference>
<organism evidence="2 3">
    <name type="scientific">Haloferula luteola</name>
    <dbReference type="NCBI Taxonomy" id="595692"/>
    <lineage>
        <taxon>Bacteria</taxon>
        <taxon>Pseudomonadati</taxon>
        <taxon>Verrucomicrobiota</taxon>
        <taxon>Verrucomicrobiia</taxon>
        <taxon>Verrucomicrobiales</taxon>
        <taxon>Verrucomicrobiaceae</taxon>
        <taxon>Haloferula</taxon>
    </lineage>
</organism>
<name>A0A840V273_9BACT</name>
<dbReference type="InterPro" id="IPR008928">
    <property type="entry name" value="6-hairpin_glycosidase_sf"/>
</dbReference>
<protein>
    <recommendedName>
        <fullName evidence="1">Spermatogenesis-associated protein 20-like TRX domain-containing protein</fullName>
    </recommendedName>
</protein>
<dbReference type="PANTHER" id="PTHR42899">
    <property type="entry name" value="SPERMATOGENESIS-ASSOCIATED PROTEIN 20"/>
    <property type="match status" value="1"/>
</dbReference>